<reference evidence="1" key="1">
    <citation type="submission" date="2022-09" db="EMBL/GenBank/DDBJ databases">
        <title>Molecular characterization of Glaesserella parasuis strains circulating in commercial swine farms using whole-genome sequencing.</title>
        <authorList>
            <person name="Mugabi R."/>
            <person name="Clavijo M."/>
            <person name="Li G."/>
        </authorList>
    </citation>
    <scope>NUCLEOTIDE SEQUENCE</scope>
    <source>
        <strain evidence="1">0435-53</strain>
    </source>
</reference>
<organism evidence="1 2">
    <name type="scientific">Glaesserella parasuis</name>
    <name type="common">Haemophilus parasuis</name>
    <dbReference type="NCBI Taxonomy" id="738"/>
    <lineage>
        <taxon>Bacteria</taxon>
        <taxon>Pseudomonadati</taxon>
        <taxon>Pseudomonadota</taxon>
        <taxon>Gammaproteobacteria</taxon>
        <taxon>Pasteurellales</taxon>
        <taxon>Pasteurellaceae</taxon>
        <taxon>Glaesserella</taxon>
    </lineage>
</organism>
<protein>
    <submittedName>
        <fullName evidence="1">DUF5358 domain-containing protein</fullName>
    </submittedName>
</protein>
<dbReference type="InterPro" id="IPR035279">
    <property type="entry name" value="DUF5358"/>
</dbReference>
<evidence type="ECO:0000313" key="1">
    <source>
        <dbReference type="EMBL" id="MDD2169234.1"/>
    </source>
</evidence>
<dbReference type="RefSeq" id="WP_021117455.1">
    <property type="nucleotide sequence ID" value="NZ_CP054198.1"/>
</dbReference>
<dbReference type="OrthoDB" id="5691021at2"/>
<dbReference type="Proteomes" id="UP001148834">
    <property type="component" value="Unassembled WGS sequence"/>
</dbReference>
<dbReference type="EMBL" id="JAODIR010000122">
    <property type="protein sequence ID" value="MDD2169234.1"/>
    <property type="molecule type" value="Genomic_DNA"/>
</dbReference>
<evidence type="ECO:0000313" key="2">
    <source>
        <dbReference type="Proteomes" id="UP001148834"/>
    </source>
</evidence>
<accession>A0A084E9T1</accession>
<gene>
    <name evidence="1" type="ORF">N5925_11800</name>
</gene>
<sequence length="279" mass="32269">MQHSFPKILLASIVLTALTACSSNYNSYIQPKFKISDEQAQQFVRAGNNVEQCIYPKLKGMSYEEAQRKVYSKLSEPEHYVLGKLMLEELRPIIGEQNFITLSNDQVSQAYLSQKHSQFNNQIANVDPQKCKVWKQEFNTELKIAKAEYKKAKQAQLAQQREAERQRKQAEKERKAREAYLRTPAGQAELARQQQLAYQQQMLAQQQAYQQQMLEMQRQAAQQAEFQQFSNQLNSTLQGITRTMQQSTQMYNNATSNMRQSCQNIGQGWGTGAWQNVCY</sequence>
<dbReference type="Pfam" id="PF17311">
    <property type="entry name" value="DUF5358"/>
    <property type="match status" value="1"/>
</dbReference>
<name>A0A084E9T1_GLAPU</name>
<dbReference type="PROSITE" id="PS51257">
    <property type="entry name" value="PROKAR_LIPOPROTEIN"/>
    <property type="match status" value="1"/>
</dbReference>
<proteinExistence type="predicted"/>
<comment type="caution">
    <text evidence="1">The sequence shown here is derived from an EMBL/GenBank/DDBJ whole genome shotgun (WGS) entry which is preliminary data.</text>
</comment>
<dbReference type="AlphaFoldDB" id="A0A084E9T1"/>